<accession>A0ABY3WFA0</accession>
<keyword evidence="2" id="KW-0408">Iron</keyword>
<dbReference type="Proteomes" id="UP000828924">
    <property type="component" value="Chromosome"/>
</dbReference>
<evidence type="ECO:0000256" key="1">
    <source>
        <dbReference type="ARBA" id="ARBA00010617"/>
    </source>
</evidence>
<protein>
    <submittedName>
        <fullName evidence="3">Cytochrome P450</fullName>
    </submittedName>
</protein>
<dbReference type="InterPro" id="IPR017972">
    <property type="entry name" value="Cyt_P450_CS"/>
</dbReference>
<evidence type="ECO:0000256" key="2">
    <source>
        <dbReference type="RuleBase" id="RU000461"/>
    </source>
</evidence>
<evidence type="ECO:0000313" key="4">
    <source>
        <dbReference type="Proteomes" id="UP000828924"/>
    </source>
</evidence>
<dbReference type="SUPFAM" id="SSF48264">
    <property type="entry name" value="Cytochrome P450"/>
    <property type="match status" value="1"/>
</dbReference>
<dbReference type="InterPro" id="IPR036396">
    <property type="entry name" value="Cyt_P450_sf"/>
</dbReference>
<dbReference type="PANTHER" id="PTHR46696:SF6">
    <property type="entry name" value="P450, PUTATIVE (EUROFUNG)-RELATED"/>
    <property type="match status" value="1"/>
</dbReference>
<organism evidence="3 4">
    <name type="scientific">Streptomyces formicae</name>
    <dbReference type="NCBI Taxonomy" id="1616117"/>
    <lineage>
        <taxon>Bacteria</taxon>
        <taxon>Bacillati</taxon>
        <taxon>Actinomycetota</taxon>
        <taxon>Actinomycetes</taxon>
        <taxon>Kitasatosporales</taxon>
        <taxon>Streptomycetaceae</taxon>
        <taxon>Streptomyces</taxon>
    </lineage>
</organism>
<keyword evidence="2" id="KW-0349">Heme</keyword>
<proteinExistence type="inferred from homology"/>
<dbReference type="Gene3D" id="1.10.630.10">
    <property type="entry name" value="Cytochrome P450"/>
    <property type="match status" value="1"/>
</dbReference>
<comment type="similarity">
    <text evidence="1 2">Belongs to the cytochrome P450 family.</text>
</comment>
<keyword evidence="2" id="KW-0479">Metal-binding</keyword>
<dbReference type="InterPro" id="IPR002397">
    <property type="entry name" value="Cyt_P450_B"/>
</dbReference>
<keyword evidence="4" id="KW-1185">Reference proteome</keyword>
<dbReference type="PROSITE" id="PS00086">
    <property type="entry name" value="CYTOCHROME_P450"/>
    <property type="match status" value="1"/>
</dbReference>
<name>A0ABY3WFA0_9ACTN</name>
<dbReference type="PRINTS" id="PR00359">
    <property type="entry name" value="BP450"/>
</dbReference>
<keyword evidence="2" id="KW-0503">Monooxygenase</keyword>
<dbReference type="RefSeq" id="WP_242329788.1">
    <property type="nucleotide sequence ID" value="NZ_CP071872.1"/>
</dbReference>
<dbReference type="Pfam" id="PF00067">
    <property type="entry name" value="p450"/>
    <property type="match status" value="1"/>
</dbReference>
<dbReference type="EMBL" id="CP071872">
    <property type="protein sequence ID" value="UNM11239.1"/>
    <property type="molecule type" value="Genomic_DNA"/>
</dbReference>
<gene>
    <name evidence="3" type="ORF">J4032_06615</name>
</gene>
<dbReference type="InterPro" id="IPR001128">
    <property type="entry name" value="Cyt_P450"/>
</dbReference>
<sequence length="400" mass="44119">MRLSDAVLHFPFTPAPYGEPPLEYDRLRREAPVTPVILPTGQRVWLVTGYADAQTVVSDPRFSRDVRSAGLAVGTGTDFFVISGSFMYMDPPDHTRLRRLVQPFFTPRYLKPLLTSVEALADDCFDRFAESGPPADLVSQFAFPFTVRVACQVLGIQEVDIPVLRFWAETIPSLTRSTSAEIERAVGEMGRWLTVELHAKREEPRDDLLTALVTAQDSGHITENEALNLARLMVFAGQDSPGNLISRGALLLMRHPDQWAALCADPSLVDGAVEEILRYSMTSGTGLTHPTVACEDVTLSGVRIQAGEVVVSPLIAANRDPSTFTEPNTFDIARTDATSHITFGKGIHYCLGAPLARIQLRVAFGGLARRFPAIRRGDTTDLTWSTDLLPNRIKELMVTW</sequence>
<reference evidence="3 4" key="1">
    <citation type="submission" date="2021-03" db="EMBL/GenBank/DDBJ databases">
        <title>Complete genome of Streptomyces formicae strain 1H-GS9 (DSM 100524).</title>
        <authorList>
            <person name="Atanasov K.E."/>
            <person name="Altabella T."/>
            <person name="Ferrer A."/>
        </authorList>
    </citation>
    <scope>NUCLEOTIDE SEQUENCE [LARGE SCALE GENOMIC DNA]</scope>
    <source>
        <strain evidence="3 4">1H-GS9</strain>
    </source>
</reference>
<keyword evidence="2" id="KW-0560">Oxidoreductase</keyword>
<evidence type="ECO:0000313" key="3">
    <source>
        <dbReference type="EMBL" id="UNM11239.1"/>
    </source>
</evidence>
<dbReference type="PANTHER" id="PTHR46696">
    <property type="entry name" value="P450, PUTATIVE (EUROFUNG)-RELATED"/>
    <property type="match status" value="1"/>
</dbReference>
<dbReference type="CDD" id="cd11031">
    <property type="entry name" value="Cyp158A-like"/>
    <property type="match status" value="1"/>
</dbReference>